<dbReference type="PROSITE" id="PS50222">
    <property type="entry name" value="EF_HAND_2"/>
    <property type="match status" value="2"/>
</dbReference>
<dbReference type="GO" id="GO:0000287">
    <property type="term" value="F:magnesium ion binding"/>
    <property type="evidence" value="ECO:0000318"/>
    <property type="project" value="GO_Central"/>
</dbReference>
<dbReference type="EMBL" id="KB096325">
    <property type="protein sequence ID" value="ESO05745.1"/>
    <property type="molecule type" value="Genomic_DNA"/>
</dbReference>
<keyword evidence="2" id="KW-0677">Repeat</keyword>
<dbReference type="GeneID" id="20215451"/>
<dbReference type="SMART" id="SM00054">
    <property type="entry name" value="EFh"/>
    <property type="match status" value="3"/>
</dbReference>
<dbReference type="SUPFAM" id="SSF47473">
    <property type="entry name" value="EF-hand"/>
    <property type="match status" value="1"/>
</dbReference>
<evidence type="ECO:0000259" key="5">
    <source>
        <dbReference type="PROSITE" id="PS50222"/>
    </source>
</evidence>
<keyword evidence="4" id="KW-0460">Magnesium</keyword>
<keyword evidence="1" id="KW-0479">Metal-binding</keyword>
<dbReference type="PROSITE" id="PS00018">
    <property type="entry name" value="EF_HAND_1"/>
    <property type="match status" value="2"/>
</dbReference>
<evidence type="ECO:0000313" key="7">
    <source>
        <dbReference type="EnsemblMetazoa" id="HelroP77588"/>
    </source>
</evidence>
<dbReference type="RefSeq" id="XP_009016378.1">
    <property type="nucleotide sequence ID" value="XM_009018130.1"/>
</dbReference>
<name>T1G303_HELRO</name>
<dbReference type="InterPro" id="IPR051433">
    <property type="entry name" value="CIBP"/>
</dbReference>
<evidence type="ECO:0000313" key="8">
    <source>
        <dbReference type="Proteomes" id="UP000015101"/>
    </source>
</evidence>
<dbReference type="AlphaFoldDB" id="T1G303"/>
<dbReference type="STRING" id="6412.T1G303"/>
<proteinExistence type="predicted"/>
<accession>T1G303</accession>
<evidence type="ECO:0000313" key="6">
    <source>
        <dbReference type="EMBL" id="ESO05745.1"/>
    </source>
</evidence>
<dbReference type="KEGG" id="hro:HELRODRAFT_77588"/>
<reference evidence="8" key="1">
    <citation type="submission" date="2012-12" db="EMBL/GenBank/DDBJ databases">
        <authorList>
            <person name="Hellsten U."/>
            <person name="Grimwood J."/>
            <person name="Chapman J.A."/>
            <person name="Shapiro H."/>
            <person name="Aerts A."/>
            <person name="Otillar R.P."/>
            <person name="Terry A.Y."/>
            <person name="Boore J.L."/>
            <person name="Simakov O."/>
            <person name="Marletaz F."/>
            <person name="Cho S.-J."/>
            <person name="Edsinger-Gonzales E."/>
            <person name="Havlak P."/>
            <person name="Kuo D.-H."/>
            <person name="Larsson T."/>
            <person name="Lv J."/>
            <person name="Arendt D."/>
            <person name="Savage R."/>
            <person name="Osoegawa K."/>
            <person name="de Jong P."/>
            <person name="Lindberg D.R."/>
            <person name="Seaver E.C."/>
            <person name="Weisblat D.A."/>
            <person name="Putnam N.H."/>
            <person name="Grigoriev I.V."/>
            <person name="Rokhsar D.S."/>
        </authorList>
    </citation>
    <scope>NUCLEOTIDE SEQUENCE</scope>
</reference>
<dbReference type="InterPro" id="IPR002048">
    <property type="entry name" value="EF_hand_dom"/>
</dbReference>
<dbReference type="Pfam" id="PF13499">
    <property type="entry name" value="EF-hand_7"/>
    <property type="match status" value="1"/>
</dbReference>
<dbReference type="GO" id="GO:0005509">
    <property type="term" value="F:calcium ion binding"/>
    <property type="evidence" value="ECO:0000318"/>
    <property type="project" value="GO_Central"/>
</dbReference>
<evidence type="ECO:0000256" key="3">
    <source>
        <dbReference type="ARBA" id="ARBA00022837"/>
    </source>
</evidence>
<dbReference type="InParanoid" id="T1G303"/>
<dbReference type="FunFam" id="1.10.238.10:FF:000079">
    <property type="entry name" value="Calcium and integrin-binding family member 2"/>
    <property type="match status" value="1"/>
</dbReference>
<dbReference type="CTD" id="20215451"/>
<reference evidence="6 8" key="2">
    <citation type="journal article" date="2013" name="Nature">
        <title>Insights into bilaterian evolution from three spiralian genomes.</title>
        <authorList>
            <person name="Simakov O."/>
            <person name="Marletaz F."/>
            <person name="Cho S.J."/>
            <person name="Edsinger-Gonzales E."/>
            <person name="Havlak P."/>
            <person name="Hellsten U."/>
            <person name="Kuo D.H."/>
            <person name="Larsson T."/>
            <person name="Lv J."/>
            <person name="Arendt D."/>
            <person name="Savage R."/>
            <person name="Osoegawa K."/>
            <person name="de Jong P."/>
            <person name="Grimwood J."/>
            <person name="Chapman J.A."/>
            <person name="Shapiro H."/>
            <person name="Aerts A."/>
            <person name="Otillar R.P."/>
            <person name="Terry A.Y."/>
            <person name="Boore J.L."/>
            <person name="Grigoriev I.V."/>
            <person name="Lindberg D.R."/>
            <person name="Seaver E.C."/>
            <person name="Weisblat D.A."/>
            <person name="Putnam N.H."/>
            <person name="Rokhsar D.S."/>
        </authorList>
    </citation>
    <scope>NUCLEOTIDE SEQUENCE</scope>
</reference>
<feature type="domain" description="EF-hand" evidence="5">
    <location>
        <begin position="99"/>
        <end position="134"/>
    </location>
</feature>
<evidence type="ECO:0000256" key="1">
    <source>
        <dbReference type="ARBA" id="ARBA00022723"/>
    </source>
</evidence>
<sequence length="178" mass="20901">MGSKITRLSEDKFDEYSELTYLSRKEIIRAYDKFKSCDPIEFSNNLDVRFAREKIMMLPELRVNPFAKRICDVFSSEKDGKISFEDFLDMMSCFCERASRDVKVDYAFRIFDLNDDDYISPEDMKLIISKLISPHELPEEHLQCIIGNILIESDMDNDGQLSFAEFQHLISKSPDFFK</sequence>
<dbReference type="Gene3D" id="1.10.238.10">
    <property type="entry name" value="EF-hand"/>
    <property type="match status" value="2"/>
</dbReference>
<dbReference type="eggNOG" id="KOG0034">
    <property type="taxonomic scope" value="Eukaryota"/>
</dbReference>
<evidence type="ECO:0000256" key="4">
    <source>
        <dbReference type="ARBA" id="ARBA00022842"/>
    </source>
</evidence>
<dbReference type="InterPro" id="IPR011992">
    <property type="entry name" value="EF-hand-dom_pair"/>
</dbReference>
<dbReference type="CDD" id="cd00051">
    <property type="entry name" value="EFh"/>
    <property type="match status" value="1"/>
</dbReference>
<dbReference type="OrthoDB" id="114727at2759"/>
<dbReference type="EnsemblMetazoa" id="HelroT77588">
    <property type="protein sequence ID" value="HelroP77588"/>
    <property type="gene ID" value="HelroG77588"/>
</dbReference>
<protein>
    <recommendedName>
        <fullName evidence="5">EF-hand domain-containing protein</fullName>
    </recommendedName>
</protein>
<reference evidence="7" key="3">
    <citation type="submission" date="2015-06" db="UniProtKB">
        <authorList>
            <consortium name="EnsemblMetazoa"/>
        </authorList>
    </citation>
    <scope>IDENTIFICATION</scope>
</reference>
<dbReference type="PANTHER" id="PTHR45791:SF1">
    <property type="entry name" value="CALCIUM AND INTEGRIN BINDING FAMILY MEMBER 1"/>
    <property type="match status" value="1"/>
</dbReference>
<dbReference type="HOGENOM" id="CLU_061288_6_1_1"/>
<gene>
    <name evidence="7" type="primary">20215451</name>
    <name evidence="6" type="ORF">HELRODRAFT_77588</name>
</gene>
<dbReference type="InterPro" id="IPR018247">
    <property type="entry name" value="EF_Hand_1_Ca_BS"/>
</dbReference>
<evidence type="ECO:0000256" key="2">
    <source>
        <dbReference type="ARBA" id="ARBA00022737"/>
    </source>
</evidence>
<keyword evidence="8" id="KW-1185">Reference proteome</keyword>
<keyword evidence="3" id="KW-0106">Calcium</keyword>
<dbReference type="EMBL" id="AMQM01003870">
    <property type="status" value="NOT_ANNOTATED_CDS"/>
    <property type="molecule type" value="Genomic_DNA"/>
</dbReference>
<dbReference type="OMA" id="HAHQKFK"/>
<feature type="domain" description="EF-hand" evidence="5">
    <location>
        <begin position="62"/>
        <end position="97"/>
    </location>
</feature>
<dbReference type="Proteomes" id="UP000015101">
    <property type="component" value="Unassembled WGS sequence"/>
</dbReference>
<dbReference type="PANTHER" id="PTHR45791">
    <property type="entry name" value="CALCIUM AND INTEGRIN BINDING FAMILY MEMBER 2"/>
    <property type="match status" value="1"/>
</dbReference>
<organism evidence="7 8">
    <name type="scientific">Helobdella robusta</name>
    <name type="common">Californian leech</name>
    <dbReference type="NCBI Taxonomy" id="6412"/>
    <lineage>
        <taxon>Eukaryota</taxon>
        <taxon>Metazoa</taxon>
        <taxon>Spiralia</taxon>
        <taxon>Lophotrochozoa</taxon>
        <taxon>Annelida</taxon>
        <taxon>Clitellata</taxon>
        <taxon>Hirudinea</taxon>
        <taxon>Rhynchobdellida</taxon>
        <taxon>Glossiphoniidae</taxon>
        <taxon>Helobdella</taxon>
    </lineage>
</organism>